<gene>
    <name evidence="7" type="ORF">EC973_001988</name>
</gene>
<keyword evidence="1" id="KW-0479">Metal-binding</keyword>
<evidence type="ECO:0000313" key="8">
    <source>
        <dbReference type="Proteomes" id="UP000605846"/>
    </source>
</evidence>
<keyword evidence="4" id="KW-0539">Nucleus</keyword>
<dbReference type="EMBL" id="JABAYA010000150">
    <property type="protein sequence ID" value="KAF7723477.1"/>
    <property type="molecule type" value="Genomic_DNA"/>
</dbReference>
<dbReference type="Proteomes" id="UP000605846">
    <property type="component" value="Unassembled WGS sequence"/>
</dbReference>
<evidence type="ECO:0000256" key="3">
    <source>
        <dbReference type="ARBA" id="ARBA00022833"/>
    </source>
</evidence>
<dbReference type="Pfam" id="PF07500">
    <property type="entry name" value="TFIIS_M"/>
    <property type="match status" value="1"/>
</dbReference>
<dbReference type="AlphaFoldDB" id="A0A8H7EMV3"/>
<dbReference type="PANTHER" id="PTHR11477:SF0">
    <property type="entry name" value="IP08861P-RELATED"/>
    <property type="match status" value="1"/>
</dbReference>
<evidence type="ECO:0000259" key="6">
    <source>
        <dbReference type="PROSITE" id="PS51321"/>
    </source>
</evidence>
<dbReference type="OrthoDB" id="44867at2759"/>
<sequence>MDPVRRKSVELLNKSLSSTDQPQDTLAKAIEEEIYRIRGQKVDDDYKALVRSHVFNLKDTKNPLRQKVISGQIDPGSFARMNTNEMATADRRAENEQLRRSSILDSMGIMDLKPRERDLDDPEPLQNR</sequence>
<keyword evidence="2" id="KW-0863">Zinc-finger</keyword>
<feature type="region of interest" description="Disordered" evidence="5">
    <location>
        <begin position="101"/>
        <end position="128"/>
    </location>
</feature>
<dbReference type="PANTHER" id="PTHR11477">
    <property type="entry name" value="TRANSCRIPTION FACTOR S-II ZINC FINGER DOMAIN-CONTAINING PROTEIN"/>
    <property type="match status" value="1"/>
</dbReference>
<dbReference type="GO" id="GO:0008270">
    <property type="term" value="F:zinc ion binding"/>
    <property type="evidence" value="ECO:0007669"/>
    <property type="project" value="UniProtKB-KW"/>
</dbReference>
<evidence type="ECO:0000313" key="7">
    <source>
        <dbReference type="EMBL" id="KAF7723477.1"/>
    </source>
</evidence>
<comment type="caution">
    <text evidence="7">The sequence shown here is derived from an EMBL/GenBank/DDBJ whole genome shotgun (WGS) entry which is preliminary data.</text>
</comment>
<evidence type="ECO:0000256" key="5">
    <source>
        <dbReference type="SAM" id="MobiDB-lite"/>
    </source>
</evidence>
<organism evidence="7 8">
    <name type="scientific">Apophysomyces ossiformis</name>
    <dbReference type="NCBI Taxonomy" id="679940"/>
    <lineage>
        <taxon>Eukaryota</taxon>
        <taxon>Fungi</taxon>
        <taxon>Fungi incertae sedis</taxon>
        <taxon>Mucoromycota</taxon>
        <taxon>Mucoromycotina</taxon>
        <taxon>Mucoromycetes</taxon>
        <taxon>Mucorales</taxon>
        <taxon>Mucorineae</taxon>
        <taxon>Mucoraceae</taxon>
        <taxon>Apophysomyces</taxon>
    </lineage>
</organism>
<dbReference type="Gene3D" id="1.10.472.30">
    <property type="entry name" value="Transcription elongation factor S-II, central domain"/>
    <property type="match status" value="1"/>
</dbReference>
<keyword evidence="8" id="KW-1185">Reference proteome</keyword>
<dbReference type="InterPro" id="IPR003618">
    <property type="entry name" value="TFIIS_cen_dom"/>
</dbReference>
<name>A0A8H7EMV3_9FUNG</name>
<accession>A0A8H7EMV3</accession>
<feature type="compositionally biased region" description="Polar residues" evidence="5">
    <location>
        <begin position="14"/>
        <end position="23"/>
    </location>
</feature>
<feature type="domain" description="TFIIS central" evidence="6">
    <location>
        <begin position="4"/>
        <end position="114"/>
    </location>
</feature>
<protein>
    <recommendedName>
        <fullName evidence="6">TFIIS central domain-containing protein</fullName>
    </recommendedName>
</protein>
<reference evidence="7" key="1">
    <citation type="submission" date="2020-01" db="EMBL/GenBank/DDBJ databases">
        <title>Genome Sequencing of Three Apophysomyces-Like Fungal Strains Confirms a Novel Fungal Genus in the Mucoromycota with divergent Burkholderia-like Endosymbiotic Bacteria.</title>
        <authorList>
            <person name="Stajich J.E."/>
            <person name="Macias A.M."/>
            <person name="Carter-House D."/>
            <person name="Lovett B."/>
            <person name="Kasson L.R."/>
            <person name="Berry K."/>
            <person name="Grigoriev I."/>
            <person name="Chang Y."/>
            <person name="Spatafora J."/>
            <person name="Kasson M.T."/>
        </authorList>
    </citation>
    <scope>NUCLEOTIDE SEQUENCE</scope>
    <source>
        <strain evidence="7">NRRL A-21654</strain>
    </source>
</reference>
<dbReference type="PROSITE" id="PS51321">
    <property type="entry name" value="TFIIS_CENTRAL"/>
    <property type="match status" value="1"/>
</dbReference>
<feature type="compositionally biased region" description="Acidic residues" evidence="5">
    <location>
        <begin position="119"/>
        <end position="128"/>
    </location>
</feature>
<evidence type="ECO:0000256" key="1">
    <source>
        <dbReference type="ARBA" id="ARBA00022723"/>
    </source>
</evidence>
<evidence type="ECO:0000256" key="2">
    <source>
        <dbReference type="ARBA" id="ARBA00022771"/>
    </source>
</evidence>
<dbReference type="InterPro" id="IPR036575">
    <property type="entry name" value="TFIIS_cen_dom_sf"/>
</dbReference>
<dbReference type="GO" id="GO:0005634">
    <property type="term" value="C:nucleus"/>
    <property type="evidence" value="ECO:0007669"/>
    <property type="project" value="TreeGrafter"/>
</dbReference>
<feature type="region of interest" description="Disordered" evidence="5">
    <location>
        <begin position="1"/>
        <end position="23"/>
    </location>
</feature>
<dbReference type="SMART" id="SM00510">
    <property type="entry name" value="TFS2M"/>
    <property type="match status" value="1"/>
</dbReference>
<keyword evidence="3" id="KW-0862">Zinc</keyword>
<proteinExistence type="predicted"/>
<evidence type="ECO:0000256" key="4">
    <source>
        <dbReference type="ARBA" id="ARBA00023242"/>
    </source>
</evidence>
<dbReference type="SUPFAM" id="SSF46942">
    <property type="entry name" value="Elongation factor TFIIS domain 2"/>
    <property type="match status" value="1"/>
</dbReference>
<dbReference type="GO" id="GO:0006351">
    <property type="term" value="P:DNA-templated transcription"/>
    <property type="evidence" value="ECO:0007669"/>
    <property type="project" value="InterPro"/>
</dbReference>